<evidence type="ECO:0008006" key="3">
    <source>
        <dbReference type="Google" id="ProtNLM"/>
    </source>
</evidence>
<reference evidence="1 2" key="1">
    <citation type="submission" date="2018-11" db="EMBL/GenBank/DDBJ databases">
        <authorList>
            <consortium name="Pathogen Informatics"/>
        </authorList>
    </citation>
    <scope>NUCLEOTIDE SEQUENCE [LARGE SCALE GENOMIC DNA]</scope>
</reference>
<dbReference type="EMBL" id="UYRV01022622">
    <property type="protein sequence ID" value="VDK71947.1"/>
    <property type="molecule type" value="Genomic_DNA"/>
</dbReference>
<protein>
    <recommendedName>
        <fullName evidence="3">Lipid-binding serum glycoprotein C-terminal domain-containing protein</fullName>
    </recommendedName>
</protein>
<keyword evidence="2" id="KW-1185">Reference proteome</keyword>
<dbReference type="OrthoDB" id="5857016at2759"/>
<name>A0A3P6SI49_CYLGO</name>
<dbReference type="SUPFAM" id="SSF55394">
    <property type="entry name" value="Bactericidal permeability-increasing protein, BPI"/>
    <property type="match status" value="1"/>
</dbReference>
<gene>
    <name evidence="1" type="ORF">CGOC_LOCUS6783</name>
</gene>
<sequence length="158" mass="17494">MMQTIDVPHVYMTAKDGITIGGQFALNMYIDPMQNNTTPLASIILNGTMSLTPLIVNRKLSAKVFLAVFETIFSKVTKFLINDVLKVGIPIPSFANVTISGKLMIAFSPYILRIFGISLNAFTGFVNENQYSIFADATEIRVFDKCVRTNIGFELEAI</sequence>
<dbReference type="InterPro" id="IPR017943">
    <property type="entry name" value="Bactericidal_perm-incr_a/b_dom"/>
</dbReference>
<dbReference type="Gene3D" id="3.15.20.10">
    <property type="entry name" value="Bactericidal permeability-increasing protein, domain 2"/>
    <property type="match status" value="1"/>
</dbReference>
<evidence type="ECO:0000313" key="2">
    <source>
        <dbReference type="Proteomes" id="UP000271889"/>
    </source>
</evidence>
<accession>A0A3P6SI49</accession>
<evidence type="ECO:0000313" key="1">
    <source>
        <dbReference type="EMBL" id="VDK71947.1"/>
    </source>
</evidence>
<dbReference type="AlphaFoldDB" id="A0A3P6SI49"/>
<dbReference type="Proteomes" id="UP000271889">
    <property type="component" value="Unassembled WGS sequence"/>
</dbReference>
<organism evidence="1 2">
    <name type="scientific">Cylicostephanus goldi</name>
    <name type="common">Nematode worm</name>
    <dbReference type="NCBI Taxonomy" id="71465"/>
    <lineage>
        <taxon>Eukaryota</taxon>
        <taxon>Metazoa</taxon>
        <taxon>Ecdysozoa</taxon>
        <taxon>Nematoda</taxon>
        <taxon>Chromadorea</taxon>
        <taxon>Rhabditida</taxon>
        <taxon>Rhabditina</taxon>
        <taxon>Rhabditomorpha</taxon>
        <taxon>Strongyloidea</taxon>
        <taxon>Strongylidae</taxon>
        <taxon>Cylicostephanus</taxon>
    </lineage>
</organism>
<dbReference type="GO" id="GO:0008289">
    <property type="term" value="F:lipid binding"/>
    <property type="evidence" value="ECO:0007669"/>
    <property type="project" value="InterPro"/>
</dbReference>
<proteinExistence type="predicted"/>